<dbReference type="InterPro" id="IPR017441">
    <property type="entry name" value="Protein_kinase_ATP_BS"/>
</dbReference>
<proteinExistence type="inferred from homology"/>
<keyword evidence="7" id="KW-0479">Metal-binding</keyword>
<dbReference type="PROSITE" id="PS00107">
    <property type="entry name" value="PROTEIN_KINASE_ATP"/>
    <property type="match status" value="1"/>
</dbReference>
<evidence type="ECO:0000259" key="17">
    <source>
        <dbReference type="PROSITE" id="PS50011"/>
    </source>
</evidence>
<dbReference type="SMART" id="SM00220">
    <property type="entry name" value="S_TKc"/>
    <property type="match status" value="1"/>
</dbReference>
<keyword evidence="16" id="KW-0812">Transmembrane</keyword>
<feature type="compositionally biased region" description="Polar residues" evidence="15">
    <location>
        <begin position="539"/>
        <end position="556"/>
    </location>
</feature>
<protein>
    <recommendedName>
        <fullName evidence="3">non-specific serine/threonine protein kinase</fullName>
        <ecNumber evidence="3">2.7.11.1</ecNumber>
    </recommendedName>
</protein>
<evidence type="ECO:0000256" key="13">
    <source>
        <dbReference type="ARBA" id="ARBA00048679"/>
    </source>
</evidence>
<dbReference type="STRING" id="195883.A0A482XC13"/>
<dbReference type="Pfam" id="PF00069">
    <property type="entry name" value="Pkinase"/>
    <property type="match status" value="1"/>
</dbReference>
<keyword evidence="6" id="KW-0808">Transferase</keyword>
<feature type="region of interest" description="Disordered" evidence="15">
    <location>
        <begin position="531"/>
        <end position="561"/>
    </location>
</feature>
<dbReference type="EC" id="2.7.11.1" evidence="3"/>
<dbReference type="Gene3D" id="1.10.510.10">
    <property type="entry name" value="Transferase(Phosphotransferase) domain 1"/>
    <property type="match status" value="1"/>
</dbReference>
<evidence type="ECO:0000256" key="7">
    <source>
        <dbReference type="ARBA" id="ARBA00022723"/>
    </source>
</evidence>
<dbReference type="GO" id="GO:0000226">
    <property type="term" value="P:microtubule cytoskeleton organization"/>
    <property type="evidence" value="ECO:0007669"/>
    <property type="project" value="TreeGrafter"/>
</dbReference>
<dbReference type="FunFam" id="3.30.200.20:FF:000003">
    <property type="entry name" value="Non-specific serine/threonine protein kinase"/>
    <property type="match status" value="1"/>
</dbReference>
<keyword evidence="5" id="KW-0597">Phosphoprotein</keyword>
<dbReference type="EMBL" id="QKKF02012829">
    <property type="protein sequence ID" value="RZF43229.1"/>
    <property type="molecule type" value="Genomic_DNA"/>
</dbReference>
<dbReference type="InterPro" id="IPR008271">
    <property type="entry name" value="Ser/Thr_kinase_AS"/>
</dbReference>
<keyword evidence="19" id="KW-1185">Reference proteome</keyword>
<feature type="region of interest" description="Disordered" evidence="15">
    <location>
        <begin position="776"/>
        <end position="799"/>
    </location>
</feature>
<evidence type="ECO:0000256" key="16">
    <source>
        <dbReference type="SAM" id="Phobius"/>
    </source>
</evidence>
<dbReference type="GO" id="GO:0050321">
    <property type="term" value="F:tau-protein kinase activity"/>
    <property type="evidence" value="ECO:0007669"/>
    <property type="project" value="TreeGrafter"/>
</dbReference>
<comment type="similarity">
    <text evidence="2">Belongs to the protein kinase superfamily. CAMK Ser/Thr protein kinase family. SNF1 subfamily.</text>
</comment>
<evidence type="ECO:0000256" key="11">
    <source>
        <dbReference type="ARBA" id="ARBA00022842"/>
    </source>
</evidence>
<feature type="binding site" evidence="14">
    <location>
        <position position="58"/>
    </location>
    <ligand>
        <name>ATP</name>
        <dbReference type="ChEBI" id="CHEBI:30616"/>
    </ligand>
</feature>
<comment type="caution">
    <text evidence="18">The sequence shown here is derived from an EMBL/GenBank/DDBJ whole genome shotgun (WGS) entry which is preliminary data.</text>
</comment>
<dbReference type="GO" id="GO:0005524">
    <property type="term" value="F:ATP binding"/>
    <property type="evidence" value="ECO:0007669"/>
    <property type="project" value="UniProtKB-UniRule"/>
</dbReference>
<comment type="catalytic activity">
    <reaction evidence="12">
        <text>L-threonyl-[protein] + ATP = O-phospho-L-threonyl-[protein] + ADP + H(+)</text>
        <dbReference type="Rhea" id="RHEA:46608"/>
        <dbReference type="Rhea" id="RHEA-COMP:11060"/>
        <dbReference type="Rhea" id="RHEA-COMP:11605"/>
        <dbReference type="ChEBI" id="CHEBI:15378"/>
        <dbReference type="ChEBI" id="CHEBI:30013"/>
        <dbReference type="ChEBI" id="CHEBI:30616"/>
        <dbReference type="ChEBI" id="CHEBI:61977"/>
        <dbReference type="ChEBI" id="CHEBI:456216"/>
        <dbReference type="EC" id="2.7.11.1"/>
    </reaction>
</comment>
<evidence type="ECO:0000256" key="9">
    <source>
        <dbReference type="ARBA" id="ARBA00022777"/>
    </source>
</evidence>
<evidence type="ECO:0000256" key="4">
    <source>
        <dbReference type="ARBA" id="ARBA00022527"/>
    </source>
</evidence>
<keyword evidence="10 14" id="KW-0067">ATP-binding</keyword>
<dbReference type="PROSITE" id="PS50011">
    <property type="entry name" value="PROTEIN_KINASE_DOM"/>
    <property type="match status" value="1"/>
</dbReference>
<dbReference type="SUPFAM" id="SSF56112">
    <property type="entry name" value="Protein kinase-like (PK-like)"/>
    <property type="match status" value="1"/>
</dbReference>
<dbReference type="InParanoid" id="A0A482XC13"/>
<evidence type="ECO:0000256" key="1">
    <source>
        <dbReference type="ARBA" id="ARBA00001946"/>
    </source>
</evidence>
<keyword evidence="9" id="KW-0418">Kinase</keyword>
<dbReference type="PANTHER" id="PTHR24346">
    <property type="entry name" value="MAP/MICROTUBULE AFFINITY-REGULATING KINASE"/>
    <property type="match status" value="1"/>
</dbReference>
<accession>A0A482XC13</accession>
<feature type="region of interest" description="Disordered" evidence="15">
    <location>
        <begin position="696"/>
        <end position="715"/>
    </location>
</feature>
<sequence length="1057" mass="116293">MAVVMDKVNTGMSGIQHFPVERLVRVGYYELDKTIGKGNFAIVKLATHIVTKTKVAIKIIDKTKLDEDNLKKIFREIQILTKLRHPNIIRLYQVMETEKMIYLVTEYASKGEIFDHLVNNGRISEKEACRIFHQIVCAVNYCHSRNIVHRDLKAENLLLDENMNIKLADFGFSNHFKDGEKLFTWCGSPPYAAPELFEGLKYDGPKADIWSLGVVLYVLVCGALPFDGLTLHCLRKRVMTGMFRIPFFMSADCEDLIRHMLLVNPEKRLKMEQILAHKWMKQFDNDLLLEDTTLALSAETGTVNNAVVEHMLQLPGLDRDMICKVSFSLKLFCMFSIVQILNVLQDTIRLKIQKSLVVFCSGIVERVSSGDTECSSQLLMTMPTIAAMHLMQDAHHLEKFGDADVEMPERTSTRNDGGVTPDKYHVTARRHTVGPGDTTHEQVLEAHYMKQGDQPLNILPNTNLPQNIPLVQYQPPHNFTIKDQHLLKPPPVLGAVGGFGRRASDGGANLQSYCQRAVSQPGSQEELQLLQPGSPALAQRSQPISGTDQESASPTIDLTHGGMDEMQSEVYSEHDVNRYMQGRGSSKRHTLALANSEEAQRIANQQQQTNAQQAAAGNQQRTRRSGLLTVMERPPVISPELILEVENRMNRQYKPTLAVQRAGVASSAVRQRHHPLRKPLASASPLPTVQEAHRTIGNSRGGESLKDSPVLHLPGERFSPVRRASEGSAYCMSSPETSLRALQLEHQQLQKNSSVLNDSQILADLQLRHCLDMQQMRGTPLGSPSPSPPHQPISGCVSPLTPAGSPIHYSGGGCASPSRLAVDSSMTSSAGGSLSGSSVLSQHLQRLQLQTDFYPPSSTVTQGSIIQGTAYSGSNGNCMPLDLRMQQPLHHSSPSPPLTMIQEEVWPGEPHPVKTQTGTPAISVTDELGDQRILADSCDACAMLSPEEGGGGIPALLNSEQLQKTVSGSFEVALSEFCSQLATPDILGLVEKAVSATLPPSIHSFSTDNTLALEYPCGLQVELQVLSQNTQLKMRRISGDQGQYSALCHQLVACMSS</sequence>
<dbReference type="InterPro" id="IPR000719">
    <property type="entry name" value="Prot_kinase_dom"/>
</dbReference>
<feature type="region of interest" description="Disordered" evidence="15">
    <location>
        <begin position="600"/>
        <end position="623"/>
    </location>
</feature>
<organism evidence="18 19">
    <name type="scientific">Laodelphax striatellus</name>
    <name type="common">Small brown planthopper</name>
    <name type="synonym">Delphax striatella</name>
    <dbReference type="NCBI Taxonomy" id="195883"/>
    <lineage>
        <taxon>Eukaryota</taxon>
        <taxon>Metazoa</taxon>
        <taxon>Ecdysozoa</taxon>
        <taxon>Arthropoda</taxon>
        <taxon>Hexapoda</taxon>
        <taxon>Insecta</taxon>
        <taxon>Pterygota</taxon>
        <taxon>Neoptera</taxon>
        <taxon>Paraneoptera</taxon>
        <taxon>Hemiptera</taxon>
        <taxon>Auchenorrhyncha</taxon>
        <taxon>Fulgoroidea</taxon>
        <taxon>Delphacidae</taxon>
        <taxon>Criomorphinae</taxon>
        <taxon>Laodelphax</taxon>
    </lineage>
</organism>
<dbReference type="FunFam" id="1.10.510.10:FF:000156">
    <property type="entry name" value="Serine/threonine-protein kinase SIK3 homolog"/>
    <property type="match status" value="1"/>
</dbReference>
<keyword evidence="4" id="KW-0723">Serine/threonine-protein kinase</keyword>
<gene>
    <name evidence="18" type="ORF">LSTR_LSTR009033</name>
</gene>
<evidence type="ECO:0000256" key="3">
    <source>
        <dbReference type="ARBA" id="ARBA00012513"/>
    </source>
</evidence>
<keyword evidence="16" id="KW-0472">Membrane</keyword>
<dbReference type="GO" id="GO:0046872">
    <property type="term" value="F:metal ion binding"/>
    <property type="evidence" value="ECO:0007669"/>
    <property type="project" value="UniProtKB-KW"/>
</dbReference>
<evidence type="ECO:0000256" key="12">
    <source>
        <dbReference type="ARBA" id="ARBA00047899"/>
    </source>
</evidence>
<keyword evidence="16" id="KW-1133">Transmembrane helix</keyword>
<dbReference type="Proteomes" id="UP000291343">
    <property type="component" value="Unassembled WGS sequence"/>
</dbReference>
<evidence type="ECO:0000256" key="15">
    <source>
        <dbReference type="SAM" id="MobiDB-lite"/>
    </source>
</evidence>
<dbReference type="OrthoDB" id="193931at2759"/>
<evidence type="ECO:0000256" key="5">
    <source>
        <dbReference type="ARBA" id="ARBA00022553"/>
    </source>
</evidence>
<feature type="region of interest" description="Disordered" evidence="15">
    <location>
        <begin position="664"/>
        <end position="690"/>
    </location>
</feature>
<dbReference type="GO" id="GO:0035556">
    <property type="term" value="P:intracellular signal transduction"/>
    <property type="evidence" value="ECO:0007669"/>
    <property type="project" value="TreeGrafter"/>
</dbReference>
<dbReference type="FunCoup" id="A0A482XC13">
    <property type="interactions" value="21"/>
</dbReference>
<feature type="compositionally biased region" description="Low complexity" evidence="15">
    <location>
        <begin position="601"/>
        <end position="620"/>
    </location>
</feature>
<evidence type="ECO:0000256" key="14">
    <source>
        <dbReference type="PROSITE-ProRule" id="PRU10141"/>
    </source>
</evidence>
<evidence type="ECO:0000256" key="2">
    <source>
        <dbReference type="ARBA" id="ARBA00006234"/>
    </source>
</evidence>
<dbReference type="PROSITE" id="PS00108">
    <property type="entry name" value="PROTEIN_KINASE_ST"/>
    <property type="match status" value="1"/>
</dbReference>
<keyword evidence="11" id="KW-0460">Magnesium</keyword>
<evidence type="ECO:0000256" key="6">
    <source>
        <dbReference type="ARBA" id="ARBA00022679"/>
    </source>
</evidence>
<dbReference type="PANTHER" id="PTHR24346:SF42">
    <property type="entry name" value="SERINE_THREONINE-PROTEIN KINASE SIK3"/>
    <property type="match status" value="1"/>
</dbReference>
<evidence type="ECO:0000313" key="18">
    <source>
        <dbReference type="EMBL" id="RZF43229.1"/>
    </source>
</evidence>
<dbReference type="GO" id="GO:0005737">
    <property type="term" value="C:cytoplasm"/>
    <property type="evidence" value="ECO:0007669"/>
    <property type="project" value="TreeGrafter"/>
</dbReference>
<dbReference type="AlphaFoldDB" id="A0A482XC13"/>
<evidence type="ECO:0000256" key="10">
    <source>
        <dbReference type="ARBA" id="ARBA00022840"/>
    </source>
</evidence>
<reference evidence="18 19" key="1">
    <citation type="journal article" date="2017" name="Gigascience">
        <title>Genome sequence of the small brown planthopper, Laodelphax striatellus.</title>
        <authorList>
            <person name="Zhu J."/>
            <person name="Jiang F."/>
            <person name="Wang X."/>
            <person name="Yang P."/>
            <person name="Bao Y."/>
            <person name="Zhao W."/>
            <person name="Wang W."/>
            <person name="Lu H."/>
            <person name="Wang Q."/>
            <person name="Cui N."/>
            <person name="Li J."/>
            <person name="Chen X."/>
            <person name="Luo L."/>
            <person name="Yu J."/>
            <person name="Kang L."/>
            <person name="Cui F."/>
        </authorList>
    </citation>
    <scope>NUCLEOTIDE SEQUENCE [LARGE SCALE GENOMIC DNA]</scope>
    <source>
        <strain evidence="18">Lst14</strain>
    </source>
</reference>
<feature type="transmembrane region" description="Helical" evidence="16">
    <location>
        <begin position="209"/>
        <end position="234"/>
    </location>
</feature>
<comment type="catalytic activity">
    <reaction evidence="13">
        <text>L-seryl-[protein] + ATP = O-phospho-L-seryl-[protein] + ADP + H(+)</text>
        <dbReference type="Rhea" id="RHEA:17989"/>
        <dbReference type="Rhea" id="RHEA-COMP:9863"/>
        <dbReference type="Rhea" id="RHEA-COMP:11604"/>
        <dbReference type="ChEBI" id="CHEBI:15378"/>
        <dbReference type="ChEBI" id="CHEBI:29999"/>
        <dbReference type="ChEBI" id="CHEBI:30616"/>
        <dbReference type="ChEBI" id="CHEBI:83421"/>
        <dbReference type="ChEBI" id="CHEBI:456216"/>
        <dbReference type="EC" id="2.7.11.1"/>
    </reaction>
</comment>
<evidence type="ECO:0000256" key="8">
    <source>
        <dbReference type="ARBA" id="ARBA00022741"/>
    </source>
</evidence>
<name>A0A482XC13_LAOST</name>
<feature type="domain" description="Protein kinase" evidence="17">
    <location>
        <begin position="29"/>
        <end position="280"/>
    </location>
</feature>
<dbReference type="InterPro" id="IPR011009">
    <property type="entry name" value="Kinase-like_dom_sf"/>
</dbReference>
<dbReference type="SMR" id="A0A482XC13"/>
<keyword evidence="8 14" id="KW-0547">Nucleotide-binding</keyword>
<comment type="cofactor">
    <cofactor evidence="1">
        <name>Mg(2+)</name>
        <dbReference type="ChEBI" id="CHEBI:18420"/>
    </cofactor>
</comment>
<evidence type="ECO:0000313" key="19">
    <source>
        <dbReference type="Proteomes" id="UP000291343"/>
    </source>
</evidence>